<keyword evidence="1" id="KW-0812">Transmembrane</keyword>
<organism evidence="2 3">
    <name type="scientific">Cardiocondyla obscurior</name>
    <dbReference type="NCBI Taxonomy" id="286306"/>
    <lineage>
        <taxon>Eukaryota</taxon>
        <taxon>Metazoa</taxon>
        <taxon>Ecdysozoa</taxon>
        <taxon>Arthropoda</taxon>
        <taxon>Hexapoda</taxon>
        <taxon>Insecta</taxon>
        <taxon>Pterygota</taxon>
        <taxon>Neoptera</taxon>
        <taxon>Endopterygota</taxon>
        <taxon>Hymenoptera</taxon>
        <taxon>Apocrita</taxon>
        <taxon>Aculeata</taxon>
        <taxon>Formicoidea</taxon>
        <taxon>Formicidae</taxon>
        <taxon>Myrmicinae</taxon>
        <taxon>Cardiocondyla</taxon>
    </lineage>
</organism>
<comment type="caution">
    <text evidence="2">The sequence shown here is derived from an EMBL/GenBank/DDBJ whole genome shotgun (WGS) entry which is preliminary data.</text>
</comment>
<proteinExistence type="predicted"/>
<feature type="transmembrane region" description="Helical" evidence="1">
    <location>
        <begin position="51"/>
        <end position="71"/>
    </location>
</feature>
<evidence type="ECO:0000313" key="2">
    <source>
        <dbReference type="EMBL" id="KAL0109050.1"/>
    </source>
</evidence>
<reference evidence="2 3" key="1">
    <citation type="submission" date="2023-03" db="EMBL/GenBank/DDBJ databases">
        <title>High recombination rates correlate with genetic variation in Cardiocondyla obscurior ants.</title>
        <authorList>
            <person name="Errbii M."/>
        </authorList>
    </citation>
    <scope>NUCLEOTIDE SEQUENCE [LARGE SCALE GENOMIC DNA]</scope>
    <source>
        <strain evidence="2">Alpha-2009</strain>
        <tissue evidence="2">Whole body</tissue>
    </source>
</reference>
<dbReference type="EMBL" id="JADYXP020000015">
    <property type="protein sequence ID" value="KAL0109050.1"/>
    <property type="molecule type" value="Genomic_DNA"/>
</dbReference>
<name>A0AAW2F485_9HYME</name>
<keyword evidence="1" id="KW-1133">Transmembrane helix</keyword>
<evidence type="ECO:0000256" key="1">
    <source>
        <dbReference type="SAM" id="Phobius"/>
    </source>
</evidence>
<keyword evidence="1" id="KW-0472">Membrane</keyword>
<sequence>MATRFPLLFARKEKNLERARSLARFHGERDSFSSVIQYPQRKTPRKNASSTFLAAFLFFSVLVLDLFSRLLPSEIKVKTL</sequence>
<evidence type="ECO:0008006" key="4">
    <source>
        <dbReference type="Google" id="ProtNLM"/>
    </source>
</evidence>
<dbReference type="AlphaFoldDB" id="A0AAW2F485"/>
<keyword evidence="3" id="KW-1185">Reference proteome</keyword>
<gene>
    <name evidence="2" type="ORF">PUN28_014267</name>
</gene>
<dbReference type="Proteomes" id="UP001430953">
    <property type="component" value="Unassembled WGS sequence"/>
</dbReference>
<accession>A0AAW2F485</accession>
<protein>
    <recommendedName>
        <fullName evidence="4">Transmembrane protein</fullName>
    </recommendedName>
</protein>
<evidence type="ECO:0000313" key="3">
    <source>
        <dbReference type="Proteomes" id="UP001430953"/>
    </source>
</evidence>